<dbReference type="Gene3D" id="3.40.50.150">
    <property type="entry name" value="Vaccinia Virus protein VP39"/>
    <property type="match status" value="1"/>
</dbReference>
<dbReference type="PANTHER" id="PTHR43861">
    <property type="entry name" value="TRANS-ACONITATE 2-METHYLTRANSFERASE-RELATED"/>
    <property type="match status" value="1"/>
</dbReference>
<evidence type="ECO:0000313" key="3">
    <source>
        <dbReference type="Proteomes" id="UP000092462"/>
    </source>
</evidence>
<dbReference type="CDD" id="cd02440">
    <property type="entry name" value="AdoMet_MTases"/>
    <property type="match status" value="1"/>
</dbReference>
<feature type="domain" description="Methyltransferase type 12" evidence="1">
    <location>
        <begin position="6"/>
        <end position="82"/>
    </location>
</feature>
<organism evidence="2 3">
    <name type="scientific">Phlebotomus papatasi</name>
    <name type="common">Sandfly</name>
    <dbReference type="NCBI Taxonomy" id="29031"/>
    <lineage>
        <taxon>Eukaryota</taxon>
        <taxon>Metazoa</taxon>
        <taxon>Ecdysozoa</taxon>
        <taxon>Arthropoda</taxon>
        <taxon>Hexapoda</taxon>
        <taxon>Insecta</taxon>
        <taxon>Pterygota</taxon>
        <taxon>Neoptera</taxon>
        <taxon>Endopterygota</taxon>
        <taxon>Diptera</taxon>
        <taxon>Nematocera</taxon>
        <taxon>Psychodoidea</taxon>
        <taxon>Psychodidae</taxon>
        <taxon>Phlebotomus</taxon>
        <taxon>Phlebotomus</taxon>
    </lineage>
</organism>
<dbReference type="VEuPathDB" id="VectorBase:PPAPM1_012077"/>
<accession>A0A1B0DPR7</accession>
<evidence type="ECO:0000259" key="1">
    <source>
        <dbReference type="Pfam" id="PF08242"/>
    </source>
</evidence>
<name>A0A1B0DPR7_PHLPP</name>
<dbReference type="AlphaFoldDB" id="A0A1B0DPR7"/>
<dbReference type="InterPro" id="IPR013217">
    <property type="entry name" value="Methyltransf_12"/>
</dbReference>
<dbReference type="SUPFAM" id="SSF53335">
    <property type="entry name" value="S-adenosyl-L-methionine-dependent methyltransferases"/>
    <property type="match status" value="1"/>
</dbReference>
<dbReference type="Proteomes" id="UP000092462">
    <property type="component" value="Unassembled WGS sequence"/>
</dbReference>
<dbReference type="Pfam" id="PF08242">
    <property type="entry name" value="Methyltransf_12"/>
    <property type="match status" value="1"/>
</dbReference>
<dbReference type="InterPro" id="IPR029063">
    <property type="entry name" value="SAM-dependent_MTases_sf"/>
</dbReference>
<dbReference type="EnsemblMetazoa" id="PPAI010504-RA">
    <property type="protein sequence ID" value="PPAI010504-PA"/>
    <property type="gene ID" value="PPAI010504"/>
</dbReference>
<protein>
    <recommendedName>
        <fullName evidence="1">Methyltransferase type 12 domain-containing protein</fullName>
    </recommendedName>
</protein>
<reference evidence="2" key="1">
    <citation type="submission" date="2022-08" db="UniProtKB">
        <authorList>
            <consortium name="EnsemblMetazoa"/>
        </authorList>
    </citation>
    <scope>IDENTIFICATION</scope>
    <source>
        <strain evidence="2">Israel</strain>
    </source>
</reference>
<evidence type="ECO:0000313" key="2">
    <source>
        <dbReference type="EnsemblMetazoa" id="PPAI010504-PA"/>
    </source>
</evidence>
<dbReference type="EMBL" id="AJVK01001638">
    <property type="status" value="NOT_ANNOTATED_CDS"/>
    <property type="molecule type" value="Genomic_DNA"/>
</dbReference>
<dbReference type="PANTHER" id="PTHR43861:SF1">
    <property type="entry name" value="TRANS-ACONITATE 2-METHYLTRANSFERASE"/>
    <property type="match status" value="1"/>
</dbReference>
<proteinExistence type="predicted"/>
<sequence>MLPKDFTRFVCTDISKTMLQHAERQFCGISKVQFDILDITGELEGKMKSSFDHIFSMYCFMWIDNQRKAFQNMYDMLKPEGGCFLVLLARHYATDTIFQLAERPKWKKFFPDINKAYPFPYRLDADPVKTITDMMKFIGYVNTKVYWEKTKFVFNSVEEYLGFMTAIPNPLSLMTPEERDDYLKESVELAYDLKIIQDSEGDEETGSLLVVYGEK</sequence>
<dbReference type="VEuPathDB" id="VectorBase:PPAI010504"/>
<keyword evidence="3" id="KW-1185">Reference proteome</keyword>